<organism evidence="1 2">
    <name type="scientific">Acanthoscelides obtectus</name>
    <name type="common">Bean weevil</name>
    <name type="synonym">Bruchus obtectus</name>
    <dbReference type="NCBI Taxonomy" id="200917"/>
    <lineage>
        <taxon>Eukaryota</taxon>
        <taxon>Metazoa</taxon>
        <taxon>Ecdysozoa</taxon>
        <taxon>Arthropoda</taxon>
        <taxon>Hexapoda</taxon>
        <taxon>Insecta</taxon>
        <taxon>Pterygota</taxon>
        <taxon>Neoptera</taxon>
        <taxon>Endopterygota</taxon>
        <taxon>Coleoptera</taxon>
        <taxon>Polyphaga</taxon>
        <taxon>Cucujiformia</taxon>
        <taxon>Chrysomeloidea</taxon>
        <taxon>Chrysomelidae</taxon>
        <taxon>Bruchinae</taxon>
        <taxon>Bruchini</taxon>
        <taxon>Acanthoscelides</taxon>
    </lineage>
</organism>
<accession>A0A9P0L0K8</accession>
<keyword evidence="2" id="KW-1185">Reference proteome</keyword>
<comment type="caution">
    <text evidence="1">The sequence shown here is derived from an EMBL/GenBank/DDBJ whole genome shotgun (WGS) entry which is preliminary data.</text>
</comment>
<protein>
    <submittedName>
        <fullName evidence="1">Uncharacterized protein</fullName>
    </submittedName>
</protein>
<name>A0A9P0L0K8_ACAOB</name>
<dbReference type="Proteomes" id="UP001152888">
    <property type="component" value="Unassembled WGS sequence"/>
</dbReference>
<evidence type="ECO:0000313" key="2">
    <source>
        <dbReference type="Proteomes" id="UP001152888"/>
    </source>
</evidence>
<proteinExistence type="predicted"/>
<evidence type="ECO:0000313" key="1">
    <source>
        <dbReference type="EMBL" id="CAH1981665.1"/>
    </source>
</evidence>
<gene>
    <name evidence="1" type="ORF">ACAOBT_LOCUS14603</name>
</gene>
<dbReference type="EMBL" id="CAKOFQ010006911">
    <property type="protein sequence ID" value="CAH1981665.1"/>
    <property type="molecule type" value="Genomic_DNA"/>
</dbReference>
<reference evidence="1" key="1">
    <citation type="submission" date="2022-03" db="EMBL/GenBank/DDBJ databases">
        <authorList>
            <person name="Sayadi A."/>
        </authorList>
    </citation>
    <scope>NUCLEOTIDE SEQUENCE</scope>
</reference>
<sequence>MCYQVSSVMQGKHR</sequence>